<protein>
    <recommendedName>
        <fullName evidence="4">NADPH:quinone reductase</fullName>
        <ecNumber evidence="4">1.6.5.5</ecNumber>
    </recommendedName>
</protein>
<name>A0A450UYX6_9GAMM</name>
<dbReference type="AlphaFoldDB" id="A0A450UYX6"/>
<dbReference type="NCBIfam" id="NF008024">
    <property type="entry name" value="PRK10754.1"/>
    <property type="match status" value="1"/>
</dbReference>
<dbReference type="EMBL" id="CAADFF010000070">
    <property type="protein sequence ID" value="VFJ95496.1"/>
    <property type="molecule type" value="Genomic_DNA"/>
</dbReference>
<dbReference type="SUPFAM" id="SSF51735">
    <property type="entry name" value="NAD(P)-binding Rossmann-fold domains"/>
    <property type="match status" value="1"/>
</dbReference>
<evidence type="ECO:0000259" key="6">
    <source>
        <dbReference type="SMART" id="SM00829"/>
    </source>
</evidence>
<dbReference type="FunFam" id="3.40.50.720:FF:000053">
    <property type="entry name" value="Quinone oxidoreductase 1"/>
    <property type="match status" value="1"/>
</dbReference>
<dbReference type="SUPFAM" id="SSF50129">
    <property type="entry name" value="GroES-like"/>
    <property type="match status" value="1"/>
</dbReference>
<keyword evidence="3" id="KW-0560">Oxidoreductase</keyword>
<dbReference type="GO" id="GO:0070402">
    <property type="term" value="F:NADPH binding"/>
    <property type="evidence" value="ECO:0007669"/>
    <property type="project" value="TreeGrafter"/>
</dbReference>
<dbReference type="Gene3D" id="3.40.50.720">
    <property type="entry name" value="NAD(P)-binding Rossmann-like Domain"/>
    <property type="match status" value="1"/>
</dbReference>
<dbReference type="CDD" id="cd05286">
    <property type="entry name" value="QOR2"/>
    <property type="match status" value="1"/>
</dbReference>
<evidence type="ECO:0000256" key="2">
    <source>
        <dbReference type="ARBA" id="ARBA00022857"/>
    </source>
</evidence>
<sequence length="331" mass="35442">MTSKAICVHKTGGPEALCWEDLTIGDPGPNQVRIRHTAIGVNFIDIYHRTGLYPVPKLPFTPGIEAAGIVEAMGSEVSSKAPDIKVGDHVAYATPPVGAYSEVRLIDADRIVRLPDGIDDRMAAALLLKGMTARYLLRQTYRVQAGDVILIHAAAGGVGLMVSQWAAHLGALVIGTVGNERKAELAAAHGCHHTILYHREDFVALVKEITQGKGVHVVYDSIGEETFMGSLDCLRPRGMMVSFGQSSGRPPLPLDIAELTSRGSLFLTRPTLMDYTNTSEALAATARDVFDVVESGAVHVNIHQEFPLQAAADAHLALEGRKTTGSTILIP</sequence>
<dbReference type="SMART" id="SM00829">
    <property type="entry name" value="PKS_ER"/>
    <property type="match status" value="1"/>
</dbReference>
<proteinExistence type="inferred from homology"/>
<dbReference type="EMBL" id="CAADFH010000072">
    <property type="protein sequence ID" value="VFJ97645.1"/>
    <property type="molecule type" value="Genomic_DNA"/>
</dbReference>
<feature type="domain" description="Enoyl reductase (ER)" evidence="6">
    <location>
        <begin position="12"/>
        <end position="329"/>
    </location>
</feature>
<dbReference type="PANTHER" id="PTHR48106">
    <property type="entry name" value="QUINONE OXIDOREDUCTASE PIG3-RELATED"/>
    <property type="match status" value="1"/>
</dbReference>
<evidence type="ECO:0000256" key="5">
    <source>
        <dbReference type="ARBA" id="ARBA00048980"/>
    </source>
</evidence>
<dbReference type="InterPro" id="IPR020843">
    <property type="entry name" value="ER"/>
</dbReference>
<dbReference type="EC" id="1.6.5.5" evidence="4"/>
<dbReference type="InterPro" id="IPR036291">
    <property type="entry name" value="NAD(P)-bd_dom_sf"/>
</dbReference>
<comment type="similarity">
    <text evidence="1">Belongs to the zinc-containing alcohol dehydrogenase family. Quinone oxidoreductase subfamily.</text>
</comment>
<dbReference type="Gene3D" id="3.90.180.10">
    <property type="entry name" value="Medium-chain alcohol dehydrogenases, catalytic domain"/>
    <property type="match status" value="1"/>
</dbReference>
<evidence type="ECO:0000256" key="3">
    <source>
        <dbReference type="ARBA" id="ARBA00023002"/>
    </source>
</evidence>
<dbReference type="GO" id="GO:0003960">
    <property type="term" value="F:quinone reductase (NADPH) activity"/>
    <property type="evidence" value="ECO:0007669"/>
    <property type="project" value="UniProtKB-EC"/>
</dbReference>
<reference evidence="8" key="1">
    <citation type="submission" date="2019-02" db="EMBL/GenBank/DDBJ databases">
        <authorList>
            <person name="Gruber-Vodicka R. H."/>
            <person name="Seah K. B. B."/>
        </authorList>
    </citation>
    <scope>NUCLEOTIDE SEQUENCE</scope>
    <source>
        <strain evidence="8">BECK_M6</strain>
        <strain evidence="7">BECK_M7</strain>
    </source>
</reference>
<accession>A0A450UYX6</accession>
<comment type="catalytic activity">
    <reaction evidence="5">
        <text>2 a quinone + NADPH + H(+) = 2 a 1,4-benzosemiquinone + NADP(+)</text>
        <dbReference type="Rhea" id="RHEA:14269"/>
        <dbReference type="ChEBI" id="CHEBI:15378"/>
        <dbReference type="ChEBI" id="CHEBI:57783"/>
        <dbReference type="ChEBI" id="CHEBI:58349"/>
        <dbReference type="ChEBI" id="CHEBI:132124"/>
        <dbReference type="ChEBI" id="CHEBI:134225"/>
        <dbReference type="EC" id="1.6.5.5"/>
    </reaction>
</comment>
<dbReference type="InterPro" id="IPR013149">
    <property type="entry name" value="ADH-like_C"/>
</dbReference>
<dbReference type="GO" id="GO:0005829">
    <property type="term" value="C:cytosol"/>
    <property type="evidence" value="ECO:0007669"/>
    <property type="project" value="TreeGrafter"/>
</dbReference>
<evidence type="ECO:0000256" key="1">
    <source>
        <dbReference type="ARBA" id="ARBA00010371"/>
    </source>
</evidence>
<keyword evidence="2" id="KW-0521">NADP</keyword>
<evidence type="ECO:0000256" key="4">
    <source>
        <dbReference type="ARBA" id="ARBA00038919"/>
    </source>
</evidence>
<dbReference type="InterPro" id="IPR011032">
    <property type="entry name" value="GroES-like_sf"/>
</dbReference>
<dbReference type="Pfam" id="PF00107">
    <property type="entry name" value="ADH_zinc_N"/>
    <property type="match status" value="1"/>
</dbReference>
<evidence type="ECO:0000313" key="8">
    <source>
        <dbReference type="EMBL" id="VFJ97645.1"/>
    </source>
</evidence>
<dbReference type="PANTHER" id="PTHR48106:SF13">
    <property type="entry name" value="QUINONE OXIDOREDUCTASE-RELATED"/>
    <property type="match status" value="1"/>
</dbReference>
<dbReference type="InterPro" id="IPR013154">
    <property type="entry name" value="ADH-like_N"/>
</dbReference>
<organism evidence="8">
    <name type="scientific">Candidatus Kentrum sp. LFY</name>
    <dbReference type="NCBI Taxonomy" id="2126342"/>
    <lineage>
        <taxon>Bacteria</taxon>
        <taxon>Pseudomonadati</taxon>
        <taxon>Pseudomonadota</taxon>
        <taxon>Gammaproteobacteria</taxon>
        <taxon>Candidatus Kentrum</taxon>
    </lineage>
</organism>
<dbReference type="InterPro" id="IPR047618">
    <property type="entry name" value="QOR-like"/>
</dbReference>
<dbReference type="Pfam" id="PF08240">
    <property type="entry name" value="ADH_N"/>
    <property type="match status" value="1"/>
</dbReference>
<dbReference type="GO" id="GO:0035925">
    <property type="term" value="F:mRNA 3'-UTR AU-rich region binding"/>
    <property type="evidence" value="ECO:0007669"/>
    <property type="project" value="TreeGrafter"/>
</dbReference>
<evidence type="ECO:0000313" key="7">
    <source>
        <dbReference type="EMBL" id="VFJ95496.1"/>
    </source>
</evidence>
<gene>
    <name evidence="8" type="ORF">BECKLFY1418A_GA0070994_10724</name>
    <name evidence="7" type="ORF">BECKLFY1418B_GA0070995_107012</name>
</gene>